<dbReference type="SUPFAM" id="SSF54843">
    <property type="entry name" value="Ribosomal protein L22"/>
    <property type="match status" value="1"/>
</dbReference>
<accession>B7T3L6</accession>
<protein>
    <submittedName>
        <fullName evidence="1">Ribosomal protein L22</fullName>
    </submittedName>
</protein>
<dbReference type="AlphaFoldDB" id="B7T3L6"/>
<dbReference type="GO" id="GO:0003735">
    <property type="term" value="F:structural constituent of ribosome"/>
    <property type="evidence" value="ECO:0007669"/>
    <property type="project" value="InterPro"/>
</dbReference>
<dbReference type="GO" id="GO:0015934">
    <property type="term" value="C:large ribosomal subunit"/>
    <property type="evidence" value="ECO:0007669"/>
    <property type="project" value="InterPro"/>
</dbReference>
<dbReference type="EMBL" id="EU922358">
    <property type="protein sequence ID" value="ACH47404.1"/>
    <property type="molecule type" value="Genomic_DNA"/>
</dbReference>
<sequence length="51" mass="6088">MKVYTEVSAVGEYISMSANKVRRVIDQIRERSYEERLMILDLMPYRACYPI</sequence>
<keyword evidence="1" id="KW-0687">Ribonucleoprotein</keyword>
<reference evidence="1" key="1">
    <citation type="journal article" date="2008" name="Proc. Natl. Acad. Sci. U.S.A.">
        <title>Genome-wide analyses of Geraniaceae plastid DNA reveal unprecedented patterns of increased nucleotide substitutions.</title>
        <authorList>
            <person name="Guisinger M.M."/>
            <person name="Kuehl J.V."/>
            <person name="Boore J.L."/>
            <person name="Jansen R.K."/>
        </authorList>
    </citation>
    <scope>NUCLEOTIDE SEQUENCE</scope>
</reference>
<dbReference type="PANTHER" id="PTHR13501:SF10">
    <property type="entry name" value="LARGE RIBOSOMAL SUBUNIT PROTEIN UL22M"/>
    <property type="match status" value="1"/>
</dbReference>
<keyword evidence="1" id="KW-0689">Ribosomal protein</keyword>
<dbReference type="GO" id="GO:0006412">
    <property type="term" value="P:translation"/>
    <property type="evidence" value="ECO:0007669"/>
    <property type="project" value="InterPro"/>
</dbReference>
<gene>
    <name evidence="1" type="primary">rpl22</name>
</gene>
<dbReference type="InterPro" id="IPR047867">
    <property type="entry name" value="Ribosomal_uL22_bac/org-type"/>
</dbReference>
<name>B7T3L6_9ROSI</name>
<dbReference type="InterPro" id="IPR036394">
    <property type="entry name" value="Ribosomal_uL22_sf"/>
</dbReference>
<dbReference type="Gene3D" id="3.90.470.10">
    <property type="entry name" value="Ribosomal protein L22/L17"/>
    <property type="match status" value="1"/>
</dbReference>
<keyword evidence="1" id="KW-0934">Plastid</keyword>
<proteinExistence type="predicted"/>
<keyword evidence="1" id="KW-0150">Chloroplast</keyword>
<organism evidence="1">
    <name type="scientific">Geranium palmatum</name>
    <dbReference type="NCBI Taxonomy" id="326026"/>
    <lineage>
        <taxon>Eukaryota</taxon>
        <taxon>Viridiplantae</taxon>
        <taxon>Streptophyta</taxon>
        <taxon>Embryophyta</taxon>
        <taxon>Tracheophyta</taxon>
        <taxon>Spermatophyta</taxon>
        <taxon>Magnoliopsida</taxon>
        <taxon>eudicotyledons</taxon>
        <taxon>Gunneridae</taxon>
        <taxon>Pentapetalae</taxon>
        <taxon>rosids</taxon>
        <taxon>malvids</taxon>
        <taxon>Geraniales</taxon>
        <taxon>Geraniaceae</taxon>
        <taxon>Geranium</taxon>
    </lineage>
</organism>
<dbReference type="PANTHER" id="PTHR13501">
    <property type="entry name" value="CHLOROPLAST 50S RIBOSOMAL PROTEIN L22-RELATED"/>
    <property type="match status" value="1"/>
</dbReference>
<evidence type="ECO:0000313" key="1">
    <source>
        <dbReference type="EMBL" id="ACH47404.1"/>
    </source>
</evidence>
<geneLocation type="chloroplast" evidence="1"/>